<dbReference type="Pfam" id="PF10673">
    <property type="entry name" value="DUF2487"/>
    <property type="match status" value="1"/>
</dbReference>
<evidence type="ECO:0000313" key="1">
    <source>
        <dbReference type="EMBL" id="SEA61937.1"/>
    </source>
</evidence>
<protein>
    <recommendedName>
        <fullName evidence="3">DUF2487 domain-containing protein</fullName>
    </recommendedName>
</protein>
<dbReference type="EMBL" id="FNQR01000006">
    <property type="protein sequence ID" value="SEA61937.1"/>
    <property type="molecule type" value="Genomic_DNA"/>
</dbReference>
<evidence type="ECO:0008006" key="3">
    <source>
        <dbReference type="Google" id="ProtNLM"/>
    </source>
</evidence>
<dbReference type="OrthoDB" id="2678750at2"/>
<gene>
    <name evidence="1" type="ORF">SAMN05421743_106124</name>
</gene>
<organism evidence="1 2">
    <name type="scientific">Thalassobacillus cyri</name>
    <dbReference type="NCBI Taxonomy" id="571932"/>
    <lineage>
        <taxon>Bacteria</taxon>
        <taxon>Bacillati</taxon>
        <taxon>Bacillota</taxon>
        <taxon>Bacilli</taxon>
        <taxon>Bacillales</taxon>
        <taxon>Bacillaceae</taxon>
        <taxon>Thalassobacillus</taxon>
    </lineage>
</organism>
<dbReference type="AlphaFoldDB" id="A0A1H4CNN3"/>
<dbReference type="InterPro" id="IPR019615">
    <property type="entry name" value="DUF2487"/>
</dbReference>
<dbReference type="STRING" id="571932.SAMN05421743_106124"/>
<dbReference type="RefSeq" id="WP_093044690.1">
    <property type="nucleotide sequence ID" value="NZ_FNQR01000006.1"/>
</dbReference>
<dbReference type="Proteomes" id="UP000198584">
    <property type="component" value="Unassembled WGS sequence"/>
</dbReference>
<sequence>MRWNQDDISLYAESKEYIDTMIIPLIPFDVQKDELMKKQAFQKELLKLFASEVEKEYKGRILLAPEYYYISGSHEEEVDRINQWVRQISNLPFNHIFLFTLDMNWRKLSKDLQAEVVWLPGLQSGNLQSSEVQSFIKEQVSQIAEMIRSYW</sequence>
<accession>A0A1H4CNN3</accession>
<reference evidence="1 2" key="1">
    <citation type="submission" date="2016-10" db="EMBL/GenBank/DDBJ databases">
        <authorList>
            <person name="de Groot N.N."/>
        </authorList>
    </citation>
    <scope>NUCLEOTIDE SEQUENCE [LARGE SCALE GENOMIC DNA]</scope>
    <source>
        <strain evidence="1 2">CCM7597</strain>
    </source>
</reference>
<proteinExistence type="predicted"/>
<keyword evidence="2" id="KW-1185">Reference proteome</keyword>
<name>A0A1H4CNN3_9BACI</name>
<evidence type="ECO:0000313" key="2">
    <source>
        <dbReference type="Proteomes" id="UP000198584"/>
    </source>
</evidence>